<sequence>DFVREHNLSDEAIEPLINFVISEINRRNGHIAHSSPVQKIQKQKLKPKLTEEERQQVFERLYRDKRTEMFEKFTKKHPVVQQNYQIAHTPFSVVKDELSEVQEEVEEVSCSQLIAQKAVTTIHSPLKKQIDPRQELFEKLYQDAKQIKQKQIQRQFEAQSQQQPKSKKAKQNDLAYQQSIIWRQRADEKIEEARIKFQNEKQRKENELLQSCTFQPKISQKASQLELGDCFERLNKDSQVRIEKQSKLSSIMKEKDLKFSYRPQIEQKYKKDFYDRMQITVGDVVARMNFKKEQG</sequence>
<evidence type="ECO:0000313" key="3">
    <source>
        <dbReference type="EMBL" id="JAP91422.1"/>
    </source>
</evidence>
<dbReference type="PROSITE" id="PS51394">
    <property type="entry name" value="PFU"/>
    <property type="match status" value="1"/>
</dbReference>
<feature type="coiled-coil region" evidence="1">
    <location>
        <begin position="183"/>
        <end position="210"/>
    </location>
</feature>
<evidence type="ECO:0000256" key="1">
    <source>
        <dbReference type="SAM" id="Coils"/>
    </source>
</evidence>
<evidence type="ECO:0000259" key="2">
    <source>
        <dbReference type="PROSITE" id="PS51394"/>
    </source>
</evidence>
<feature type="domain" description="PFU" evidence="2">
    <location>
        <begin position="1"/>
        <end position="34"/>
    </location>
</feature>
<dbReference type="EMBL" id="GDID01005184">
    <property type="protein sequence ID" value="JAP91422.1"/>
    <property type="molecule type" value="Transcribed_RNA"/>
</dbReference>
<name>A0A146K3G3_9EUKA</name>
<reference evidence="3" key="1">
    <citation type="submission" date="2015-07" db="EMBL/GenBank/DDBJ databases">
        <title>Adaptation to a free-living lifestyle via gene acquisitions in the diplomonad Trepomonas sp. PC1.</title>
        <authorList>
            <person name="Xu F."/>
            <person name="Jerlstrom-Hultqvist J."/>
            <person name="Kolisko M."/>
            <person name="Simpson A.G.B."/>
            <person name="Roger A.J."/>
            <person name="Svard S.G."/>
            <person name="Andersson J.O."/>
        </authorList>
    </citation>
    <scope>NUCLEOTIDE SEQUENCE</scope>
    <source>
        <strain evidence="3">PC1</strain>
    </source>
</reference>
<protein>
    <recommendedName>
        <fullName evidence="2">PFU domain-containing protein</fullName>
    </recommendedName>
</protein>
<gene>
    <name evidence="3" type="ORF">TPC1_16977</name>
</gene>
<keyword evidence="1" id="KW-0175">Coiled coil</keyword>
<feature type="non-terminal residue" evidence="3">
    <location>
        <position position="295"/>
    </location>
</feature>
<organism evidence="3">
    <name type="scientific">Trepomonas sp. PC1</name>
    <dbReference type="NCBI Taxonomy" id="1076344"/>
    <lineage>
        <taxon>Eukaryota</taxon>
        <taxon>Metamonada</taxon>
        <taxon>Diplomonadida</taxon>
        <taxon>Hexamitidae</taxon>
        <taxon>Hexamitinae</taxon>
        <taxon>Trepomonas</taxon>
    </lineage>
</organism>
<dbReference type="AlphaFoldDB" id="A0A146K3G3"/>
<feature type="non-terminal residue" evidence="3">
    <location>
        <position position="1"/>
    </location>
</feature>
<proteinExistence type="predicted"/>
<dbReference type="InterPro" id="IPR015155">
    <property type="entry name" value="PFU"/>
</dbReference>
<accession>A0A146K3G3</accession>